<dbReference type="OrthoDB" id="3806873at2"/>
<accession>A0A418YXP1</accession>
<evidence type="ECO:0000259" key="1">
    <source>
        <dbReference type="Pfam" id="PF01636"/>
    </source>
</evidence>
<protein>
    <submittedName>
        <fullName evidence="2">Phosphotransferase family protein</fullName>
    </submittedName>
</protein>
<evidence type="ECO:0000313" key="2">
    <source>
        <dbReference type="EMBL" id="RJG57403.1"/>
    </source>
</evidence>
<organism evidence="2 3">
    <name type="scientific">Sphingobium terrigena</name>
    <dbReference type="NCBI Taxonomy" id="2304063"/>
    <lineage>
        <taxon>Bacteria</taxon>
        <taxon>Pseudomonadati</taxon>
        <taxon>Pseudomonadota</taxon>
        <taxon>Alphaproteobacteria</taxon>
        <taxon>Sphingomonadales</taxon>
        <taxon>Sphingomonadaceae</taxon>
        <taxon>Sphingobium</taxon>
    </lineage>
</organism>
<dbReference type="GO" id="GO:0016740">
    <property type="term" value="F:transferase activity"/>
    <property type="evidence" value="ECO:0007669"/>
    <property type="project" value="UniProtKB-KW"/>
</dbReference>
<dbReference type="EMBL" id="QVRA01000002">
    <property type="protein sequence ID" value="RJG57403.1"/>
    <property type="molecule type" value="Genomic_DNA"/>
</dbReference>
<dbReference type="InterPro" id="IPR051678">
    <property type="entry name" value="AGP_Transferase"/>
</dbReference>
<dbReference type="Pfam" id="PF01636">
    <property type="entry name" value="APH"/>
    <property type="match status" value="1"/>
</dbReference>
<proteinExistence type="predicted"/>
<dbReference type="Gene3D" id="3.90.1200.10">
    <property type="match status" value="1"/>
</dbReference>
<dbReference type="PANTHER" id="PTHR21310">
    <property type="entry name" value="AMINOGLYCOSIDE PHOSPHOTRANSFERASE-RELATED-RELATED"/>
    <property type="match status" value="1"/>
</dbReference>
<dbReference type="AlphaFoldDB" id="A0A418YXP1"/>
<dbReference type="SUPFAM" id="SSF56112">
    <property type="entry name" value="Protein kinase-like (PK-like)"/>
    <property type="match status" value="1"/>
</dbReference>
<dbReference type="InterPro" id="IPR041726">
    <property type="entry name" value="ACAD10_11_N"/>
</dbReference>
<dbReference type="Gene3D" id="3.30.200.20">
    <property type="entry name" value="Phosphorylase Kinase, domain 1"/>
    <property type="match status" value="1"/>
</dbReference>
<reference evidence="2 3" key="1">
    <citation type="submission" date="2018-08" db="EMBL/GenBank/DDBJ databases">
        <title>Sphingobium sp. EO9.</title>
        <authorList>
            <person name="Park Y."/>
            <person name="Kim K.H."/>
            <person name="Jeon C.O."/>
        </authorList>
    </citation>
    <scope>NUCLEOTIDE SEQUENCE [LARGE SCALE GENOMIC DNA]</scope>
    <source>
        <strain evidence="2 3">EO9</strain>
    </source>
</reference>
<feature type="domain" description="Aminoglycoside phosphotransferase" evidence="1">
    <location>
        <begin position="40"/>
        <end position="269"/>
    </location>
</feature>
<dbReference type="InterPro" id="IPR002575">
    <property type="entry name" value="Aminoglycoside_PTrfase"/>
</dbReference>
<evidence type="ECO:0000313" key="3">
    <source>
        <dbReference type="Proteomes" id="UP000283469"/>
    </source>
</evidence>
<dbReference type="PANTHER" id="PTHR21310:SF40">
    <property type="entry name" value="AMINOGLYCOSIDE PHOSPHOTRANSFERASE DOMAIN-CONTAINING PROTEIN-RELATED"/>
    <property type="match status" value="1"/>
</dbReference>
<dbReference type="InterPro" id="IPR011009">
    <property type="entry name" value="Kinase-like_dom_sf"/>
</dbReference>
<keyword evidence="3" id="KW-1185">Reference proteome</keyword>
<name>A0A418YXP1_9SPHN</name>
<keyword evidence="2" id="KW-0808">Transferase</keyword>
<gene>
    <name evidence="2" type="ORF">D0Z70_03790</name>
</gene>
<dbReference type="CDD" id="cd05154">
    <property type="entry name" value="ACAD10_11_N-like"/>
    <property type="match status" value="1"/>
</dbReference>
<comment type="caution">
    <text evidence="2">The sequence shown here is derived from an EMBL/GenBank/DDBJ whole genome shotgun (WGS) entry which is preliminary data.</text>
</comment>
<dbReference type="Proteomes" id="UP000283469">
    <property type="component" value="Unassembled WGS sequence"/>
</dbReference>
<sequence>MSTQAASMQLDDFDVLIDWEKLKIWLSTTEELKSVSINSVSKLDGGLQNNVFLIKTDGQDIILRRPGKHLKPKSNETILREARVLRALSGSAVPHPSVLATCDDETVIGACFYLMEPLEGFAKSGDLPGDYATDANWRRAMGEELVRAAAALADVDHVSVGLADLGKPENWHERQVARWRSQLEGYAATPGYDPGELPHTDAVGCWLTDNLPSDRQIGLVHGDLQFPNVMFSLKAPIISGVLDWELVSLGDPLLDLGWILSSWYEDGDPDGKSPMVKPWDGFLTRRELVEQYCQLRGRDATQVPWFFALACYKLACLLEGTYAASKAGKVPAKVGDSVHAYATWLMNKAQQIVAA</sequence>